<dbReference type="EC" id="3.1.3.1" evidence="1"/>
<evidence type="ECO:0000313" key="7">
    <source>
        <dbReference type="EMBL" id="GIQ83414.1"/>
    </source>
</evidence>
<keyword evidence="8" id="KW-1185">Reference proteome</keyword>
<dbReference type="Gene3D" id="3.40.720.10">
    <property type="entry name" value="Alkaline Phosphatase, subunit A"/>
    <property type="match status" value="1"/>
</dbReference>
<feature type="binding site" evidence="4">
    <location>
        <position position="29"/>
    </location>
    <ligand>
        <name>Mg(2+)</name>
        <dbReference type="ChEBI" id="CHEBI:18420"/>
    </ligand>
</feature>
<feature type="active site" description="Phosphoserine intermediate" evidence="3">
    <location>
        <position position="74"/>
    </location>
</feature>
<evidence type="ECO:0000256" key="1">
    <source>
        <dbReference type="ARBA" id="ARBA00012647"/>
    </source>
</evidence>
<feature type="binding site" evidence="4">
    <location>
        <position position="295"/>
    </location>
    <ligand>
        <name>Zn(2+)</name>
        <dbReference type="ChEBI" id="CHEBI:29105"/>
        <label>2</label>
    </ligand>
</feature>
<organism evidence="7 8">
    <name type="scientific">Kipferlia bialata</name>
    <dbReference type="NCBI Taxonomy" id="797122"/>
    <lineage>
        <taxon>Eukaryota</taxon>
        <taxon>Metamonada</taxon>
        <taxon>Carpediemonas-like organisms</taxon>
        <taxon>Kipferlia</taxon>
    </lineage>
</organism>
<feature type="binding site" evidence="4">
    <location>
        <position position="253"/>
    </location>
    <ligand>
        <name>Zn(2+)</name>
        <dbReference type="ChEBI" id="CHEBI:29105"/>
        <label>2</label>
    </ligand>
</feature>
<dbReference type="PANTHER" id="PTHR11596:SF5">
    <property type="entry name" value="ALKALINE PHOSPHATASE"/>
    <property type="match status" value="1"/>
</dbReference>
<dbReference type="GO" id="GO:0046872">
    <property type="term" value="F:metal ion binding"/>
    <property type="evidence" value="ECO:0007669"/>
    <property type="project" value="UniProtKB-KW"/>
</dbReference>
<feature type="signal peptide" evidence="6">
    <location>
        <begin position="1"/>
        <end position="19"/>
    </location>
</feature>
<feature type="binding site" evidence="4">
    <location>
        <position position="257"/>
    </location>
    <ligand>
        <name>Zn(2+)</name>
        <dbReference type="ChEBI" id="CHEBI:29105"/>
        <label>2</label>
    </ligand>
</feature>
<comment type="cofactor">
    <cofactor evidence="4">
        <name>Zn(2+)</name>
        <dbReference type="ChEBI" id="CHEBI:29105"/>
    </cofactor>
    <text evidence="4">Binds 2 Zn(2+) ions.</text>
</comment>
<evidence type="ECO:0000256" key="5">
    <source>
        <dbReference type="RuleBase" id="RU003946"/>
    </source>
</evidence>
<dbReference type="CDD" id="cd16012">
    <property type="entry name" value="ALP"/>
    <property type="match status" value="1"/>
</dbReference>
<keyword evidence="4" id="KW-0479">Metal-binding</keyword>
<dbReference type="EMBL" id="BDIP01001039">
    <property type="protein sequence ID" value="GIQ83414.1"/>
    <property type="molecule type" value="Genomic_DNA"/>
</dbReference>
<keyword evidence="4" id="KW-0862">Zinc</keyword>
<comment type="caution">
    <text evidence="7">The sequence shown here is derived from an EMBL/GenBank/DDBJ whole genome shotgun (WGS) entry which is preliminary data.</text>
</comment>
<evidence type="ECO:0000313" key="8">
    <source>
        <dbReference type="Proteomes" id="UP000265618"/>
    </source>
</evidence>
<dbReference type="SMART" id="SM00098">
    <property type="entry name" value="alkPPc"/>
    <property type="match status" value="1"/>
</dbReference>
<comment type="cofactor">
    <cofactor evidence="4">
        <name>Mg(2+)</name>
        <dbReference type="ChEBI" id="CHEBI:18420"/>
    </cofactor>
    <text evidence="4">Binds 1 Mg(2+) ion.</text>
</comment>
<evidence type="ECO:0000256" key="3">
    <source>
        <dbReference type="PIRSR" id="PIRSR601952-1"/>
    </source>
</evidence>
<feature type="binding site" evidence="4">
    <location>
        <position position="294"/>
    </location>
    <ligand>
        <name>Zn(2+)</name>
        <dbReference type="ChEBI" id="CHEBI:29105"/>
        <label>2</label>
    </ligand>
</feature>
<dbReference type="OrthoDB" id="5818554at2759"/>
<feature type="binding site" evidence="4">
    <location>
        <position position="132"/>
    </location>
    <ligand>
        <name>Mg(2+)</name>
        <dbReference type="ChEBI" id="CHEBI:18420"/>
    </ligand>
</feature>
<dbReference type="PANTHER" id="PTHR11596">
    <property type="entry name" value="ALKALINE PHOSPHATASE"/>
    <property type="match status" value="1"/>
</dbReference>
<dbReference type="PRINTS" id="PR00113">
    <property type="entry name" value="ALKPHPHTASE"/>
</dbReference>
<proteinExistence type="inferred from homology"/>
<dbReference type="AlphaFoldDB" id="A0A9K3GGS4"/>
<evidence type="ECO:0000256" key="2">
    <source>
        <dbReference type="ARBA" id="ARBA00022553"/>
    </source>
</evidence>
<name>A0A9K3GGS4_9EUKA</name>
<feature type="binding site" evidence="4">
    <location>
        <position position="130"/>
    </location>
    <ligand>
        <name>Mg(2+)</name>
        <dbReference type="ChEBI" id="CHEBI:18420"/>
    </ligand>
</feature>
<dbReference type="SUPFAM" id="SSF53649">
    <property type="entry name" value="Alkaline phosphatase-like"/>
    <property type="match status" value="1"/>
</dbReference>
<protein>
    <recommendedName>
        <fullName evidence="1">alkaline phosphatase</fullName>
        <ecNumber evidence="1">3.1.3.1</ecNumber>
    </recommendedName>
</protein>
<sequence length="405" mass="43615">MLKPLVLLCTLCVVVYVSAQDNLILFIGDGMGYNHIEMSRLVEMGDTEGVLSFEDLEYSTTIGTNALSLLFTDSAAAATCISSGQKVARGRLNVSRLFHKHYETLLEYLTDTEEGRDYLTGVIAKTTLYHATPAGFMAHSTSRGHSEEIAACIIADQPDLLMGGGGTHLSSLLDSAAQYATDRSHLRDLTSDLPVVGLFAEDDMKKVVHRDPDSDETEPTLTEMVVAAVGVLEAASAEQARPYVLVVEASFPDKGSHSNDADIAITEVIELHEAVREVLSLIDLSETLLVVTADHECGALEFDTDLARDTLADASLTSLETLAGTDYDAVTLQRTERIALLDDAYSWGSTHHTYRPVMLAASGPGADGINDLDGRLLHHKGTSLLLHRVADPGYQASKNFGYIGG</sequence>
<comment type="similarity">
    <text evidence="5">Belongs to the alkaline phosphatase family.</text>
</comment>
<accession>A0A9K3GGS4</accession>
<evidence type="ECO:0000256" key="4">
    <source>
        <dbReference type="PIRSR" id="PIRSR601952-2"/>
    </source>
</evidence>
<feature type="chain" id="PRO_5039890770" description="alkaline phosphatase" evidence="6">
    <location>
        <begin position="20"/>
        <end position="405"/>
    </location>
</feature>
<reference evidence="7 8" key="1">
    <citation type="journal article" date="2018" name="PLoS ONE">
        <title>The draft genome of Kipferlia bialata reveals reductive genome evolution in fornicate parasites.</title>
        <authorList>
            <person name="Tanifuji G."/>
            <person name="Takabayashi S."/>
            <person name="Kume K."/>
            <person name="Takagi M."/>
            <person name="Nakayama T."/>
            <person name="Kamikawa R."/>
            <person name="Inagaki Y."/>
            <person name="Hashimoto T."/>
        </authorList>
    </citation>
    <scope>NUCLEOTIDE SEQUENCE [LARGE SCALE GENOMIC DNA]</scope>
    <source>
        <strain evidence="7">NY0173</strain>
    </source>
</reference>
<keyword evidence="2" id="KW-0597">Phosphoprotein</keyword>
<dbReference type="Pfam" id="PF00245">
    <property type="entry name" value="Alk_phosphatase"/>
    <property type="match status" value="1"/>
</dbReference>
<feature type="binding site" evidence="4">
    <location>
        <position position="29"/>
    </location>
    <ligand>
        <name>Zn(2+)</name>
        <dbReference type="ChEBI" id="CHEBI:29105"/>
        <label>2</label>
    </ligand>
</feature>
<evidence type="ECO:0000256" key="6">
    <source>
        <dbReference type="SAM" id="SignalP"/>
    </source>
</evidence>
<dbReference type="InterPro" id="IPR001952">
    <property type="entry name" value="Alkaline_phosphatase"/>
</dbReference>
<dbReference type="Proteomes" id="UP000265618">
    <property type="component" value="Unassembled WGS sequence"/>
</dbReference>
<keyword evidence="6" id="KW-0732">Signal</keyword>
<keyword evidence="4" id="KW-0460">Magnesium</keyword>
<feature type="binding site" evidence="4">
    <location>
        <position position="248"/>
    </location>
    <ligand>
        <name>Mg(2+)</name>
        <dbReference type="ChEBI" id="CHEBI:18420"/>
    </ligand>
</feature>
<gene>
    <name evidence="7" type="ORF">KIPB_004731</name>
</gene>
<dbReference type="GO" id="GO:0004035">
    <property type="term" value="F:alkaline phosphatase activity"/>
    <property type="evidence" value="ECO:0007669"/>
    <property type="project" value="UniProtKB-EC"/>
</dbReference>
<dbReference type="InterPro" id="IPR017850">
    <property type="entry name" value="Alkaline_phosphatase_core_sf"/>
</dbReference>